<keyword evidence="3" id="KW-0804">Transcription</keyword>
<keyword evidence="2 5" id="KW-0238">DNA-binding</keyword>
<keyword evidence="9" id="KW-1185">Reference proteome</keyword>
<dbReference type="SUPFAM" id="SSF46894">
    <property type="entry name" value="C-terminal effector domain of the bipartite response regulators"/>
    <property type="match status" value="1"/>
</dbReference>
<evidence type="ECO:0000259" key="6">
    <source>
        <dbReference type="PROSITE" id="PS50110"/>
    </source>
</evidence>
<dbReference type="Pfam" id="PF00072">
    <property type="entry name" value="Response_reg"/>
    <property type="match status" value="1"/>
</dbReference>
<dbReference type="OrthoDB" id="9802426at2"/>
<dbReference type="Pfam" id="PF00486">
    <property type="entry name" value="Trans_reg_C"/>
    <property type="match status" value="1"/>
</dbReference>
<dbReference type="SUPFAM" id="SSF52172">
    <property type="entry name" value="CheY-like"/>
    <property type="match status" value="1"/>
</dbReference>
<dbReference type="Proteomes" id="UP000236220">
    <property type="component" value="Unassembled WGS sequence"/>
</dbReference>
<dbReference type="InterPro" id="IPR001789">
    <property type="entry name" value="Sig_transdc_resp-reg_receiver"/>
</dbReference>
<dbReference type="Gene3D" id="6.10.250.690">
    <property type="match status" value="1"/>
</dbReference>
<dbReference type="GO" id="GO:0005829">
    <property type="term" value="C:cytosol"/>
    <property type="evidence" value="ECO:0007669"/>
    <property type="project" value="TreeGrafter"/>
</dbReference>
<gene>
    <name evidence="8" type="ORF">Lysil_0718</name>
</gene>
<dbReference type="GO" id="GO:0000976">
    <property type="term" value="F:transcription cis-regulatory region binding"/>
    <property type="evidence" value="ECO:0007669"/>
    <property type="project" value="TreeGrafter"/>
</dbReference>
<comment type="caution">
    <text evidence="8">The sequence shown here is derived from an EMBL/GenBank/DDBJ whole genome shotgun (WGS) entry which is preliminary data.</text>
</comment>
<dbReference type="GO" id="GO:0000156">
    <property type="term" value="F:phosphorelay response regulator activity"/>
    <property type="evidence" value="ECO:0007669"/>
    <property type="project" value="TreeGrafter"/>
</dbReference>
<dbReference type="AlphaFoldDB" id="A0A2K1Q233"/>
<dbReference type="InterPro" id="IPR036388">
    <property type="entry name" value="WH-like_DNA-bd_sf"/>
</dbReference>
<reference evidence="8 9" key="1">
    <citation type="submission" date="2017-08" db="EMBL/GenBank/DDBJ databases">
        <title>Lysobacter sylvestris genome.</title>
        <authorList>
            <person name="Zhang D.-C."/>
            <person name="Albuquerque L."/>
            <person name="Franca L."/>
            <person name="Froufe H.J.C."/>
            <person name="Barroso C."/>
            <person name="Egas C."/>
            <person name="Da Costa M."/>
            <person name="Margesin R."/>
        </authorList>
    </citation>
    <scope>NUCLEOTIDE SEQUENCE [LARGE SCALE GENOMIC DNA]</scope>
    <source>
        <strain evidence="8 9">AM20-91</strain>
    </source>
</reference>
<keyword evidence="4" id="KW-0597">Phosphoprotein</keyword>
<proteinExistence type="predicted"/>
<evidence type="ECO:0000256" key="4">
    <source>
        <dbReference type="PROSITE-ProRule" id="PRU00169"/>
    </source>
</evidence>
<dbReference type="InterPro" id="IPR039420">
    <property type="entry name" value="WalR-like"/>
</dbReference>
<evidence type="ECO:0000313" key="8">
    <source>
        <dbReference type="EMBL" id="PNS09089.1"/>
    </source>
</evidence>
<feature type="DNA-binding region" description="OmpR/PhoB-type" evidence="5">
    <location>
        <begin position="124"/>
        <end position="220"/>
    </location>
</feature>
<dbReference type="RefSeq" id="WP_103074184.1">
    <property type="nucleotide sequence ID" value="NZ_NPZB01000001.1"/>
</dbReference>
<dbReference type="GO" id="GO:0006355">
    <property type="term" value="P:regulation of DNA-templated transcription"/>
    <property type="evidence" value="ECO:0007669"/>
    <property type="project" value="InterPro"/>
</dbReference>
<dbReference type="InterPro" id="IPR016032">
    <property type="entry name" value="Sig_transdc_resp-reg_C-effctor"/>
</dbReference>
<evidence type="ECO:0000256" key="3">
    <source>
        <dbReference type="ARBA" id="ARBA00023163"/>
    </source>
</evidence>
<organism evidence="8 9">
    <name type="scientific">Solilutibacter silvestris</name>
    <dbReference type="NCBI Taxonomy" id="1645665"/>
    <lineage>
        <taxon>Bacteria</taxon>
        <taxon>Pseudomonadati</taxon>
        <taxon>Pseudomonadota</taxon>
        <taxon>Gammaproteobacteria</taxon>
        <taxon>Lysobacterales</taxon>
        <taxon>Lysobacteraceae</taxon>
        <taxon>Solilutibacter</taxon>
    </lineage>
</organism>
<keyword evidence="1" id="KW-0805">Transcription regulation</keyword>
<protein>
    <submittedName>
        <fullName evidence="8">Response regulator</fullName>
    </submittedName>
</protein>
<name>A0A2K1Q233_9GAMM</name>
<dbReference type="CDD" id="cd00383">
    <property type="entry name" value="trans_reg_C"/>
    <property type="match status" value="1"/>
</dbReference>
<dbReference type="Gene3D" id="3.40.50.2300">
    <property type="match status" value="1"/>
</dbReference>
<dbReference type="InterPro" id="IPR011006">
    <property type="entry name" value="CheY-like_superfamily"/>
</dbReference>
<evidence type="ECO:0000256" key="5">
    <source>
        <dbReference type="PROSITE-ProRule" id="PRU01091"/>
    </source>
</evidence>
<evidence type="ECO:0000256" key="1">
    <source>
        <dbReference type="ARBA" id="ARBA00023015"/>
    </source>
</evidence>
<dbReference type="InterPro" id="IPR001867">
    <property type="entry name" value="OmpR/PhoB-type_DNA-bd"/>
</dbReference>
<evidence type="ECO:0000259" key="7">
    <source>
        <dbReference type="PROSITE" id="PS51755"/>
    </source>
</evidence>
<accession>A0A2K1Q233</accession>
<dbReference type="SMART" id="SM00862">
    <property type="entry name" value="Trans_reg_C"/>
    <property type="match status" value="1"/>
</dbReference>
<dbReference type="GO" id="GO:0032993">
    <property type="term" value="C:protein-DNA complex"/>
    <property type="evidence" value="ECO:0007669"/>
    <property type="project" value="TreeGrafter"/>
</dbReference>
<sequence>MRILIAEDDDHIASGMQTLLVARGHAVDWVADGKLAEQAGKTGVYQLLIVDIGLPSLEGGEVIRRLRAAKIDTPILVVSAGEALNERVRILDLGADDYLVKPFAIAEFDARVRAHLRRGSAQGATELEVGGLVIDAGDQRARGPQGPIELTAREFALLSLLASRAGRIVSRVQMMETVCAWDNELTDNGLDIALHRLRRKINNCGVRLRTVRGLGYLLEPEANE</sequence>
<dbReference type="PANTHER" id="PTHR48111:SF67">
    <property type="entry name" value="TRANSCRIPTIONAL REGULATORY PROTEIN TCTD"/>
    <property type="match status" value="1"/>
</dbReference>
<evidence type="ECO:0000256" key="2">
    <source>
        <dbReference type="ARBA" id="ARBA00023125"/>
    </source>
</evidence>
<feature type="modified residue" description="4-aspartylphosphate" evidence="4">
    <location>
        <position position="51"/>
    </location>
</feature>
<dbReference type="PROSITE" id="PS50110">
    <property type="entry name" value="RESPONSE_REGULATORY"/>
    <property type="match status" value="1"/>
</dbReference>
<dbReference type="Gene3D" id="1.10.10.10">
    <property type="entry name" value="Winged helix-like DNA-binding domain superfamily/Winged helix DNA-binding domain"/>
    <property type="match status" value="1"/>
</dbReference>
<dbReference type="SMART" id="SM00448">
    <property type="entry name" value="REC"/>
    <property type="match status" value="1"/>
</dbReference>
<evidence type="ECO:0000313" key="9">
    <source>
        <dbReference type="Proteomes" id="UP000236220"/>
    </source>
</evidence>
<dbReference type="PANTHER" id="PTHR48111">
    <property type="entry name" value="REGULATOR OF RPOS"/>
    <property type="match status" value="1"/>
</dbReference>
<dbReference type="PROSITE" id="PS51755">
    <property type="entry name" value="OMPR_PHOB"/>
    <property type="match status" value="1"/>
</dbReference>
<dbReference type="EMBL" id="NPZB01000001">
    <property type="protein sequence ID" value="PNS09089.1"/>
    <property type="molecule type" value="Genomic_DNA"/>
</dbReference>
<feature type="domain" description="Response regulatory" evidence="6">
    <location>
        <begin position="2"/>
        <end position="116"/>
    </location>
</feature>
<feature type="domain" description="OmpR/PhoB-type" evidence="7">
    <location>
        <begin position="124"/>
        <end position="220"/>
    </location>
</feature>